<feature type="transmembrane region" description="Helical" evidence="2">
    <location>
        <begin position="35"/>
        <end position="57"/>
    </location>
</feature>
<keyword evidence="6" id="KW-1185">Reference proteome</keyword>
<dbReference type="InterPro" id="IPR019196">
    <property type="entry name" value="ABC_transp_unknown"/>
</dbReference>
<dbReference type="SUPFAM" id="SSF52317">
    <property type="entry name" value="Class I glutamine amidotransferase-like"/>
    <property type="match status" value="1"/>
</dbReference>
<dbReference type="AlphaFoldDB" id="A0ABD4T992"/>
<feature type="transmembrane region" description="Helical" evidence="2">
    <location>
        <begin position="78"/>
        <end position="98"/>
    </location>
</feature>
<evidence type="ECO:0000256" key="1">
    <source>
        <dbReference type="SAM" id="MobiDB-lite"/>
    </source>
</evidence>
<name>A0ABD4T992_9CYAN</name>
<feature type="transmembrane region" description="Helical" evidence="2">
    <location>
        <begin position="7"/>
        <end position="29"/>
    </location>
</feature>
<feature type="domain" description="DUF7088" evidence="4">
    <location>
        <begin position="108"/>
        <end position="191"/>
    </location>
</feature>
<dbReference type="EMBL" id="JTHE03000121">
    <property type="protein sequence ID" value="MCM1985367.1"/>
    <property type="molecule type" value="Genomic_DNA"/>
</dbReference>
<reference evidence="5 6" key="1">
    <citation type="journal article" date="2015" name="Genome Announc.">
        <title>Draft Genome Sequence of Filamentous Marine Cyanobacterium Lyngbya confervoides Strain BDU141951.</title>
        <authorList>
            <person name="Chandrababunaidu M.M."/>
            <person name="Sen D."/>
            <person name="Tripathy S."/>
        </authorList>
    </citation>
    <scope>NUCLEOTIDE SEQUENCE [LARGE SCALE GENOMIC DNA]</scope>
    <source>
        <strain evidence="5 6">BDU141951</strain>
    </source>
</reference>
<dbReference type="InterPro" id="IPR029062">
    <property type="entry name" value="Class_I_gatase-like"/>
</dbReference>
<dbReference type="Pfam" id="PF09822">
    <property type="entry name" value="ABC_transp_aux"/>
    <property type="match status" value="1"/>
</dbReference>
<keyword evidence="2" id="KW-0812">Transmembrane</keyword>
<feature type="domain" description="ABC-type uncharacterised transport system" evidence="3">
    <location>
        <begin position="219"/>
        <end position="456"/>
    </location>
</feature>
<evidence type="ECO:0000313" key="6">
    <source>
        <dbReference type="Proteomes" id="UP000031561"/>
    </source>
</evidence>
<protein>
    <submittedName>
        <fullName evidence="5">Gldg family protein</fullName>
    </submittedName>
</protein>
<proteinExistence type="predicted"/>
<dbReference type="InterPro" id="IPR055396">
    <property type="entry name" value="DUF7088"/>
</dbReference>
<keyword evidence="2" id="KW-0472">Membrane</keyword>
<dbReference type="Proteomes" id="UP000031561">
    <property type="component" value="Unassembled WGS sequence"/>
</dbReference>
<keyword evidence="2" id="KW-1133">Transmembrane helix</keyword>
<evidence type="ECO:0000259" key="4">
    <source>
        <dbReference type="Pfam" id="PF23357"/>
    </source>
</evidence>
<feature type="region of interest" description="Disordered" evidence="1">
    <location>
        <begin position="415"/>
        <end position="442"/>
    </location>
</feature>
<evidence type="ECO:0000256" key="2">
    <source>
        <dbReference type="SAM" id="Phobius"/>
    </source>
</evidence>
<dbReference type="Pfam" id="PF23357">
    <property type="entry name" value="DUF7088"/>
    <property type="match status" value="1"/>
</dbReference>
<evidence type="ECO:0000313" key="5">
    <source>
        <dbReference type="EMBL" id="MCM1985367.1"/>
    </source>
</evidence>
<feature type="transmembrane region" description="Helical" evidence="2">
    <location>
        <begin position="504"/>
        <end position="526"/>
    </location>
</feature>
<dbReference type="RefSeq" id="WP_201277234.1">
    <property type="nucleotide sequence ID" value="NZ_JTHE03000121.1"/>
</dbReference>
<accession>A0ABD4T992</accession>
<evidence type="ECO:0000259" key="3">
    <source>
        <dbReference type="Pfam" id="PF09822"/>
    </source>
</evidence>
<organism evidence="5 6">
    <name type="scientific">Lyngbya confervoides BDU141951</name>
    <dbReference type="NCBI Taxonomy" id="1574623"/>
    <lineage>
        <taxon>Bacteria</taxon>
        <taxon>Bacillati</taxon>
        <taxon>Cyanobacteriota</taxon>
        <taxon>Cyanophyceae</taxon>
        <taxon>Oscillatoriophycideae</taxon>
        <taxon>Oscillatoriales</taxon>
        <taxon>Microcoleaceae</taxon>
        <taxon>Lyngbya</taxon>
    </lineage>
</organism>
<comment type="caution">
    <text evidence="5">The sequence shown here is derived from an EMBL/GenBank/DDBJ whole genome shotgun (WGS) entry which is preliminary data.</text>
</comment>
<gene>
    <name evidence="5" type="ORF">QQ91_0021350</name>
</gene>
<sequence length="529" mass="58143">MRNAQRVFWLLIWVGLVLAIAALCARVITEVWGNLSMGLLITGLLFIALGLILRWRFGPPGQSRLSWWRRRSTQTTSNALLATLAVITILSVMNLMAVRYSGQLDLTENQRFTLAPQTKEVLQQLSEPVKVWSFMQPPPVDEQTLLERFKQLNPARFEFEFVDPQTQPGLAQKYQITASNQVVLEQGDRTKTISSPFSEADLTPALASLVSNLKINAYLTEGHGELPPAGGQVNLQSALDALNKRDFTVSPLNLGQRGSIPDDADVIIIAGPKRPFLDPEVALLKDYLAQGGRLLALLDPEIKTGLENLLQEWNLSLDNRIIVDASGSGQLLGLGPAVPIVVQYGTHPITQDFAQGISFFPLAQAITLTGSPKNRQVTELLITQERSWAEADPDNEALEFDPQRDKQGPLAVGVALEQSSQSSPSASQPQNQDREDSAASVPNTRLVVIGDSDFATSGPFNQGINGDVLINSLSWLGDNSLSLSIRPKEKIERRLQLPALRFRMLALVSIALLPLSAFVAASIIWWKRR</sequence>
<feature type="compositionally biased region" description="Low complexity" evidence="1">
    <location>
        <begin position="418"/>
        <end position="431"/>
    </location>
</feature>